<dbReference type="PANTHER" id="PTHR12689:SF4">
    <property type="entry name" value="PROTEIN AAR2 HOMOLOG"/>
    <property type="match status" value="1"/>
</dbReference>
<dbReference type="Gene3D" id="1.25.40.550">
    <property type="entry name" value="Aar2, C-terminal domain-like"/>
    <property type="match status" value="1"/>
</dbReference>
<dbReference type="Pfam" id="PF05282">
    <property type="entry name" value="AAR2"/>
    <property type="match status" value="1"/>
</dbReference>
<name>A0AAV6IN03_9ERIC</name>
<keyword evidence="5" id="KW-1185">Reference proteome</keyword>
<dbReference type="EMBL" id="JACTNZ010000010">
    <property type="protein sequence ID" value="KAG5528090.1"/>
    <property type="molecule type" value="Genomic_DNA"/>
</dbReference>
<evidence type="ECO:0000259" key="2">
    <source>
        <dbReference type="Pfam" id="PF05282"/>
    </source>
</evidence>
<dbReference type="Gene3D" id="2.60.34.20">
    <property type="match status" value="1"/>
</dbReference>
<sequence>MDPETALGLVKHGATLLLLDVPQYTLVGIDTQMFSVGPAFKGIKMIPPGPHFVYYSSSNREGSEFSPVIGFFVDLSPSEVVVRKWDQQEERLVKLSEDEEERYSQAVKSLEFDRELGPYTLGQYGNWKRLSNYISKNTVERIEPIGGEITVASESEIVGNIPMTSAEKALAEQLRNYKFSRSVKNPQRKGCYYTPIPRVIKQKGIHGQDLTCLNLDKTQLLENILMKDYGGCDDLILGELQFAFIAFLPLHTRTQLFTKFIKVLYYQLKYGFQKEHTDTGGAEKGALRLLDESWLSADSFLHHLCKTRKFKELLEHTLGWDFQQKSAVDGMYCEEDDEVLAEANSQQSANDSICGIFSSLLQQPKHVANEANTKHAIGSYVPRIMYTIREKRERYSSSSVQLLILVFTLWIKYLGAMRVNMKLMRSLEVSPTFAILYALIYIANLCCDDSEQ</sequence>
<dbReference type="InterPro" id="IPR033647">
    <property type="entry name" value="Aar2_N"/>
</dbReference>
<evidence type="ECO:0008006" key="6">
    <source>
        <dbReference type="Google" id="ProtNLM"/>
    </source>
</evidence>
<proteinExistence type="inferred from homology"/>
<dbReference type="Proteomes" id="UP000823749">
    <property type="component" value="Chromosome 10"/>
</dbReference>
<organism evidence="4 5">
    <name type="scientific">Rhododendron griersonianum</name>
    <dbReference type="NCBI Taxonomy" id="479676"/>
    <lineage>
        <taxon>Eukaryota</taxon>
        <taxon>Viridiplantae</taxon>
        <taxon>Streptophyta</taxon>
        <taxon>Embryophyta</taxon>
        <taxon>Tracheophyta</taxon>
        <taxon>Spermatophyta</taxon>
        <taxon>Magnoliopsida</taxon>
        <taxon>eudicotyledons</taxon>
        <taxon>Gunneridae</taxon>
        <taxon>Pentapetalae</taxon>
        <taxon>asterids</taxon>
        <taxon>Ericales</taxon>
        <taxon>Ericaceae</taxon>
        <taxon>Ericoideae</taxon>
        <taxon>Rhodoreae</taxon>
        <taxon>Rhododendron</taxon>
    </lineage>
</organism>
<evidence type="ECO:0000256" key="1">
    <source>
        <dbReference type="ARBA" id="ARBA00006281"/>
    </source>
</evidence>
<dbReference type="Pfam" id="PF20981">
    <property type="entry name" value="AAR2_1st"/>
    <property type="match status" value="1"/>
</dbReference>
<dbReference type="AlphaFoldDB" id="A0AAV6IN03"/>
<evidence type="ECO:0000259" key="3">
    <source>
        <dbReference type="Pfam" id="PF20981"/>
    </source>
</evidence>
<dbReference type="InterPro" id="IPR038514">
    <property type="entry name" value="AAR2_C_sf"/>
</dbReference>
<dbReference type="FunFam" id="2.60.34.20:FF:000001">
    <property type="entry name" value="protein AAR2 homolog"/>
    <property type="match status" value="1"/>
</dbReference>
<dbReference type="InterPro" id="IPR038516">
    <property type="entry name" value="AAR2_N_sf"/>
</dbReference>
<comment type="caution">
    <text evidence="4">The sequence shown here is derived from an EMBL/GenBank/DDBJ whole genome shotgun (WGS) entry which is preliminary data.</text>
</comment>
<accession>A0AAV6IN03</accession>
<evidence type="ECO:0000313" key="4">
    <source>
        <dbReference type="EMBL" id="KAG5528090.1"/>
    </source>
</evidence>
<evidence type="ECO:0000313" key="5">
    <source>
        <dbReference type="Proteomes" id="UP000823749"/>
    </source>
</evidence>
<dbReference type="CDD" id="cd13778">
    <property type="entry name" value="Aar2_C"/>
    <property type="match status" value="1"/>
</dbReference>
<dbReference type="PANTHER" id="PTHR12689">
    <property type="entry name" value="A1 CISTRON SPLICING FACTOR AAR2-RELATED"/>
    <property type="match status" value="1"/>
</dbReference>
<dbReference type="CDD" id="cd13777">
    <property type="entry name" value="Aar2_N"/>
    <property type="match status" value="1"/>
</dbReference>
<dbReference type="InterPro" id="IPR033648">
    <property type="entry name" value="AAR2_C"/>
</dbReference>
<comment type="similarity">
    <text evidence="1">Belongs to the AAR2 family.</text>
</comment>
<dbReference type="InterPro" id="IPR007946">
    <property type="entry name" value="AAR2"/>
</dbReference>
<feature type="domain" description="AAR2 N-terminal" evidence="3">
    <location>
        <begin position="13"/>
        <end position="144"/>
    </location>
</feature>
<dbReference type="GO" id="GO:0000244">
    <property type="term" value="P:spliceosomal tri-snRNP complex assembly"/>
    <property type="evidence" value="ECO:0007669"/>
    <property type="project" value="TreeGrafter"/>
</dbReference>
<protein>
    <recommendedName>
        <fullName evidence="6">Protein AAR2 homolog</fullName>
    </recommendedName>
</protein>
<reference evidence="4" key="1">
    <citation type="submission" date="2020-08" db="EMBL/GenBank/DDBJ databases">
        <title>Plant Genome Project.</title>
        <authorList>
            <person name="Zhang R.-G."/>
        </authorList>
    </citation>
    <scope>NUCLEOTIDE SEQUENCE</scope>
    <source>
        <strain evidence="4">WSP0</strain>
        <tissue evidence="4">Leaf</tissue>
    </source>
</reference>
<feature type="domain" description="AAR2 C-terminal" evidence="2">
    <location>
        <begin position="193"/>
        <end position="251"/>
    </location>
</feature>
<gene>
    <name evidence="4" type="ORF">RHGRI_028879</name>
</gene>